<evidence type="ECO:0000313" key="2">
    <source>
        <dbReference type="EMBL" id="KZX17071.1"/>
    </source>
</evidence>
<evidence type="ECO:0000313" key="3">
    <source>
        <dbReference type="Proteomes" id="UP000077066"/>
    </source>
</evidence>
<dbReference type="RefSeq" id="WP_066970918.1">
    <property type="nucleotide sequence ID" value="NZ_LWMT01000046.1"/>
</dbReference>
<dbReference type="Pfam" id="PF14697">
    <property type="entry name" value="Fer4_21"/>
    <property type="match status" value="1"/>
</dbReference>
<dbReference type="AlphaFoldDB" id="A0A166EVY3"/>
<dbReference type="InterPro" id="IPR017896">
    <property type="entry name" value="4Fe4S_Fe-S-bd"/>
</dbReference>
<name>A0A166EVY3_9EURY</name>
<feature type="domain" description="4Fe-4S ferredoxin-type" evidence="1">
    <location>
        <begin position="38"/>
        <end position="68"/>
    </location>
</feature>
<dbReference type="OrthoDB" id="23478at2157"/>
<dbReference type="CDD" id="cd10549">
    <property type="entry name" value="MtMvhB_like"/>
    <property type="match status" value="1"/>
</dbReference>
<proteinExistence type="predicted"/>
<comment type="caution">
    <text evidence="2">The sequence shown here is derived from an EMBL/GenBank/DDBJ whole genome shotgun (WGS) entry which is preliminary data.</text>
</comment>
<dbReference type="PATRIC" id="fig|55758.3.peg.394"/>
<accession>A0A166EVY3</accession>
<feature type="domain" description="4Fe-4S ferredoxin-type" evidence="1">
    <location>
        <begin position="78"/>
        <end position="107"/>
    </location>
</feature>
<dbReference type="Gene3D" id="3.30.70.20">
    <property type="match status" value="2"/>
</dbReference>
<gene>
    <name evidence="2" type="primary">fer</name>
    <name evidence="2" type="ORF">MBFIL_03530</name>
</gene>
<dbReference type="EMBL" id="LWMT01000046">
    <property type="protein sequence ID" value="KZX17071.1"/>
    <property type="molecule type" value="Genomic_DNA"/>
</dbReference>
<feature type="domain" description="4Fe-4S ferredoxin-type" evidence="1">
    <location>
        <begin position="152"/>
        <end position="182"/>
    </location>
</feature>
<protein>
    <submittedName>
        <fullName evidence="2">Ferredoxin</fullName>
    </submittedName>
</protein>
<dbReference type="InterPro" id="IPR017900">
    <property type="entry name" value="4Fe4S_Fe_S_CS"/>
</dbReference>
<keyword evidence="3" id="KW-1185">Reference proteome</keyword>
<dbReference type="PANTHER" id="PTHR43122">
    <property type="entry name" value="FERREDOXIN SUBUNIT OF PYRUVATE:FLAVODOXIN OXIDOREDUCTASE-RELATED"/>
    <property type="match status" value="1"/>
</dbReference>
<dbReference type="SUPFAM" id="SSF54862">
    <property type="entry name" value="4Fe-4S ferredoxins"/>
    <property type="match status" value="2"/>
</dbReference>
<feature type="domain" description="4Fe-4S ferredoxin-type" evidence="1">
    <location>
        <begin position="123"/>
        <end position="148"/>
    </location>
</feature>
<sequence>MSSVIWYLYEFARKSWVEGFANAKSQHDIVEKPDRFRDFPRVQKEYCIGCGACTLSCPSPHAIKLIREEDTEDTVGLTYPVIDNRGCIRCGFCAEVCPTDPKTILCGENHLIREEFNIIPSKRKYVVDNFLCIKCKKCIRSCRVDAISEINNKVVVDQGKCISCGDCLDVCPVKGAMKGIFVETIEDQKQIIKIAVNGLSEYIESKREELDVLDDNTILKLQFPLSKIWNDIIAIVPDIEIANEVVTNAINRLMIRLITWDEDNCKACQLCVKECPTGAITFLEDENKATHNKDKCLRCSICYQTCPFSVVRYFVVKFSLTDNNEDKDKIIRPVNEDDESIKSSVNDSTGNSDSLGSLDEINNKVILITVRSSQLSSNVFI</sequence>
<dbReference type="Proteomes" id="UP000077066">
    <property type="component" value="Unassembled WGS sequence"/>
</dbReference>
<dbReference type="Pfam" id="PF12838">
    <property type="entry name" value="Fer4_7"/>
    <property type="match status" value="2"/>
</dbReference>
<dbReference type="PANTHER" id="PTHR43122:SF1">
    <property type="entry name" value="IRON-SULFUR-BINDING PROTEIN"/>
    <property type="match status" value="1"/>
</dbReference>
<dbReference type="Gene3D" id="3.30.70.3270">
    <property type="match status" value="1"/>
</dbReference>
<dbReference type="STRING" id="55758.MBFIL_03530"/>
<dbReference type="GO" id="GO:0016491">
    <property type="term" value="F:oxidoreductase activity"/>
    <property type="evidence" value="ECO:0007669"/>
    <property type="project" value="UniProtKB-ARBA"/>
</dbReference>
<feature type="domain" description="4Fe-4S ferredoxin-type" evidence="1">
    <location>
        <begin position="256"/>
        <end position="285"/>
    </location>
</feature>
<reference evidence="2 3" key="1">
    <citation type="submission" date="2016-04" db="EMBL/GenBank/DDBJ databases">
        <title>Genome sequence of Methanobrevibacter filiformis DSM 11501.</title>
        <authorList>
            <person name="Poehlein A."/>
            <person name="Seedorf H."/>
            <person name="Daniel R."/>
        </authorList>
    </citation>
    <scope>NUCLEOTIDE SEQUENCE [LARGE SCALE GENOMIC DNA]</scope>
    <source>
        <strain evidence="2 3">DSM 11501</strain>
    </source>
</reference>
<dbReference type="PROSITE" id="PS51379">
    <property type="entry name" value="4FE4S_FER_2"/>
    <property type="match status" value="6"/>
</dbReference>
<evidence type="ECO:0000259" key="1">
    <source>
        <dbReference type="PROSITE" id="PS51379"/>
    </source>
</evidence>
<feature type="domain" description="4Fe-4S ferredoxin-type" evidence="1">
    <location>
        <begin position="287"/>
        <end position="316"/>
    </location>
</feature>
<dbReference type="PROSITE" id="PS00198">
    <property type="entry name" value="4FE4S_FER_1"/>
    <property type="match status" value="4"/>
</dbReference>
<organism evidence="2 3">
    <name type="scientific">Methanobrevibacter filiformis</name>
    <dbReference type="NCBI Taxonomy" id="55758"/>
    <lineage>
        <taxon>Archaea</taxon>
        <taxon>Methanobacteriati</taxon>
        <taxon>Methanobacteriota</taxon>
        <taxon>Methanomada group</taxon>
        <taxon>Methanobacteria</taxon>
        <taxon>Methanobacteriales</taxon>
        <taxon>Methanobacteriaceae</taxon>
        <taxon>Methanobrevibacter</taxon>
    </lineage>
</organism>